<evidence type="ECO:0000256" key="1">
    <source>
        <dbReference type="SAM" id="Phobius"/>
    </source>
</evidence>
<reference evidence="2 3" key="1">
    <citation type="submission" date="2016-08" db="EMBL/GenBank/DDBJ databases">
        <title>New Insights into Marine Group III Euryarchaeota, from dark to light.</title>
        <authorList>
            <person name="Haro-Moreno J.M."/>
            <person name="Rodriguez-Valera F."/>
            <person name="Lopez-Garcia P."/>
            <person name="Moreira D."/>
            <person name="Martin-Cuadrado A.B."/>
        </authorList>
    </citation>
    <scope>NUCLEOTIDE SEQUENCE [LARGE SCALE GENOMIC DNA]</scope>
    <source>
        <strain evidence="2">CG-Epi2</strain>
    </source>
</reference>
<keyword evidence="1" id="KW-0812">Transmembrane</keyword>
<protein>
    <submittedName>
        <fullName evidence="2">Uncharacterized protein</fullName>
    </submittedName>
</protein>
<dbReference type="AlphaFoldDB" id="A0A1J5UB59"/>
<feature type="transmembrane region" description="Helical" evidence="1">
    <location>
        <begin position="220"/>
        <end position="241"/>
    </location>
</feature>
<comment type="caution">
    <text evidence="2">The sequence shown here is derived from an EMBL/GenBank/DDBJ whole genome shotgun (WGS) entry which is preliminary data.</text>
</comment>
<sequence>MKRLLGVIIAVVILSLPLAQSEIDTYISNPGNIPDFHNFQTPQLEPGQSGDFSLDILNRYNESLEEIIIIAEIYHRADIDESESLELIPSSEKPYIQNAVWNSNLFGEKNIVESVDTRKASYEIDEIQSNETISLKFEIKTNDDTKEGTYFVRFDMNFVHNGTERQMQSRGHWSMDEWEDATNRSNIPSGSPGNINLTILDVDGIIPDSSFGVKKPIPKWPLYGLISLTIIFAGLSVIFYLEEEGNYPELNKWLQKQRGKLNEFRLRLKYRKSR</sequence>
<dbReference type="Proteomes" id="UP000183615">
    <property type="component" value="Unassembled WGS sequence"/>
</dbReference>
<accession>A0A1J5UB59</accession>
<proteinExistence type="predicted"/>
<keyword evidence="1" id="KW-0472">Membrane</keyword>
<keyword evidence="1" id="KW-1133">Transmembrane helix</keyword>
<evidence type="ECO:0000313" key="3">
    <source>
        <dbReference type="Proteomes" id="UP000183615"/>
    </source>
</evidence>
<organism evidence="2 3">
    <name type="scientific">Marine Group III euryarchaeote CG-Epi2</name>
    <dbReference type="NCBI Taxonomy" id="1888996"/>
    <lineage>
        <taxon>Archaea</taxon>
        <taxon>Methanobacteriati</taxon>
        <taxon>Thermoplasmatota</taxon>
        <taxon>Thermoplasmata</taxon>
        <taxon>Candidatus Thermoprofundales</taxon>
    </lineage>
</organism>
<name>A0A1J5UB59_9ARCH</name>
<gene>
    <name evidence="2" type="ORF">BET99_00325</name>
</gene>
<evidence type="ECO:0000313" key="2">
    <source>
        <dbReference type="EMBL" id="OIR23140.1"/>
    </source>
</evidence>
<dbReference type="EMBL" id="MIYZ01000001">
    <property type="protein sequence ID" value="OIR23140.1"/>
    <property type="molecule type" value="Genomic_DNA"/>
</dbReference>